<keyword evidence="1" id="KW-0175">Coiled coil</keyword>
<name>A0AA39YMA5_9PEZI</name>
<evidence type="ECO:0000313" key="3">
    <source>
        <dbReference type="Proteomes" id="UP001174936"/>
    </source>
</evidence>
<sequence length="420" mass="48310">MTVLSVSLVSFLQNFLDRATPKLVWGPWTDPNKRAPPMSQYPPDQKWPDWCRVSSHGPHLVKVAFLDSLPRFTRDGSSVLNPVDNIRLRKLSHYKCNTDWNHEFIRADLVDNESNKPLVMVWERDLAPTIPGATAGKQSGLKAKSGVPCRSIDRVTYITEDDFSNFVALKRAYLLRTANFPTPGPNILELASVLETHSTRFPIYKVYSTMCYWYADSTFEVLAEIGKANVCVEDKPVQKKGVFTWLYVNYVAYPGVTRKSLNDDAYQKQLVDMQTKLVEKYDGATQMTQKAWSQKELAELPKEERLAIEQRSKGWDVSSFLDIIRTMPTHQELFDKSKARAREVRGLLETIQLGQEEQKAAMEREAEAKKCAEIERLLAKQEDKWRLEIEELGKMLQEERKRADELARENARLMKERFGG</sequence>
<evidence type="ECO:0000256" key="1">
    <source>
        <dbReference type="SAM" id="Coils"/>
    </source>
</evidence>
<comment type="caution">
    <text evidence="2">The sequence shown here is derived from an EMBL/GenBank/DDBJ whole genome shotgun (WGS) entry which is preliminary data.</text>
</comment>
<accession>A0AA39YMA5</accession>
<reference evidence="2" key="1">
    <citation type="submission" date="2023-06" db="EMBL/GenBank/DDBJ databases">
        <title>Genome-scale phylogeny and comparative genomics of the fungal order Sordariales.</title>
        <authorList>
            <consortium name="Lawrence Berkeley National Laboratory"/>
            <person name="Hensen N."/>
            <person name="Bonometti L."/>
            <person name="Westerberg I."/>
            <person name="Brannstrom I.O."/>
            <person name="Guillou S."/>
            <person name="Cros-Aarteil S."/>
            <person name="Calhoun S."/>
            <person name="Haridas S."/>
            <person name="Kuo A."/>
            <person name="Mondo S."/>
            <person name="Pangilinan J."/>
            <person name="Riley R."/>
            <person name="Labutti K."/>
            <person name="Andreopoulos B."/>
            <person name="Lipzen A."/>
            <person name="Chen C."/>
            <person name="Yanf M."/>
            <person name="Daum C."/>
            <person name="Ng V."/>
            <person name="Clum A."/>
            <person name="Steindorff A."/>
            <person name="Ohm R."/>
            <person name="Martin F."/>
            <person name="Silar P."/>
            <person name="Natvig D."/>
            <person name="Lalanne C."/>
            <person name="Gautier V."/>
            <person name="Ament-Velasquez S.L."/>
            <person name="Kruys A."/>
            <person name="Hutchinson M.I."/>
            <person name="Powell A.J."/>
            <person name="Barry K."/>
            <person name="Miller A.N."/>
            <person name="Grigoriev I.V."/>
            <person name="Debuchy R."/>
            <person name="Gladieux P."/>
            <person name="Thoren M.H."/>
            <person name="Johannesson H."/>
        </authorList>
    </citation>
    <scope>NUCLEOTIDE SEQUENCE</scope>
    <source>
        <strain evidence="2">SMH2532-1</strain>
    </source>
</reference>
<dbReference type="Proteomes" id="UP001174936">
    <property type="component" value="Unassembled WGS sequence"/>
</dbReference>
<keyword evidence="3" id="KW-1185">Reference proteome</keyword>
<protein>
    <submittedName>
        <fullName evidence="2">Uncharacterized protein</fullName>
    </submittedName>
</protein>
<dbReference type="AlphaFoldDB" id="A0AA39YMA5"/>
<gene>
    <name evidence="2" type="ORF">B0T16DRAFT_4055</name>
</gene>
<organism evidence="2 3">
    <name type="scientific">Cercophora newfieldiana</name>
    <dbReference type="NCBI Taxonomy" id="92897"/>
    <lineage>
        <taxon>Eukaryota</taxon>
        <taxon>Fungi</taxon>
        <taxon>Dikarya</taxon>
        <taxon>Ascomycota</taxon>
        <taxon>Pezizomycotina</taxon>
        <taxon>Sordariomycetes</taxon>
        <taxon>Sordariomycetidae</taxon>
        <taxon>Sordariales</taxon>
        <taxon>Lasiosphaeriaceae</taxon>
        <taxon>Cercophora</taxon>
    </lineage>
</organism>
<evidence type="ECO:0000313" key="2">
    <source>
        <dbReference type="EMBL" id="KAK0655098.1"/>
    </source>
</evidence>
<dbReference type="EMBL" id="JAULSV010000001">
    <property type="protein sequence ID" value="KAK0655098.1"/>
    <property type="molecule type" value="Genomic_DNA"/>
</dbReference>
<proteinExistence type="predicted"/>
<feature type="coiled-coil region" evidence="1">
    <location>
        <begin position="364"/>
        <end position="416"/>
    </location>
</feature>